<accession>A0A1Y1QMF5</accession>
<dbReference type="Pfam" id="PF17863">
    <property type="entry name" value="AAA_lid_2"/>
    <property type="match status" value="1"/>
</dbReference>
<comment type="caution">
    <text evidence="2">The sequence shown here is derived from an EMBL/GenBank/DDBJ whole genome shotgun (WGS) entry which is preliminary data.</text>
</comment>
<dbReference type="Proteomes" id="UP000192491">
    <property type="component" value="Unassembled WGS sequence"/>
</dbReference>
<dbReference type="InterPro" id="IPR027417">
    <property type="entry name" value="P-loop_NTPase"/>
</dbReference>
<feature type="non-terminal residue" evidence="2">
    <location>
        <position position="1"/>
    </location>
</feature>
<gene>
    <name evidence="2" type="ORF">BWK73_23830</name>
</gene>
<evidence type="ECO:0000313" key="3">
    <source>
        <dbReference type="Proteomes" id="UP000192491"/>
    </source>
</evidence>
<protein>
    <submittedName>
        <fullName evidence="2">AAA family ATPase</fullName>
    </submittedName>
</protein>
<dbReference type="AlphaFoldDB" id="A0A1Y1QMF5"/>
<evidence type="ECO:0000259" key="1">
    <source>
        <dbReference type="Pfam" id="PF17863"/>
    </source>
</evidence>
<feature type="domain" description="ChlI/MoxR AAA lid" evidence="1">
    <location>
        <begin position="16"/>
        <end position="82"/>
    </location>
</feature>
<evidence type="ECO:0000313" key="2">
    <source>
        <dbReference type="EMBL" id="OQX09048.1"/>
    </source>
</evidence>
<dbReference type="SUPFAM" id="SSF52540">
    <property type="entry name" value="P-loop containing nucleoside triphosphate hydrolases"/>
    <property type="match status" value="1"/>
</dbReference>
<proteinExistence type="predicted"/>
<organism evidence="2 3">
    <name type="scientific">Thiothrix lacustris</name>
    <dbReference type="NCBI Taxonomy" id="525917"/>
    <lineage>
        <taxon>Bacteria</taxon>
        <taxon>Pseudomonadati</taxon>
        <taxon>Pseudomonadota</taxon>
        <taxon>Gammaproteobacteria</taxon>
        <taxon>Thiotrichales</taxon>
        <taxon>Thiotrichaceae</taxon>
        <taxon>Thiothrix</taxon>
    </lineage>
</organism>
<dbReference type="EMBL" id="MTEJ01000156">
    <property type="protein sequence ID" value="OQX09048.1"/>
    <property type="molecule type" value="Genomic_DNA"/>
</dbReference>
<sequence length="90" mass="9485">VGATRDLGQFDAAWADYLQVGASPRASIALLRASSALAYLRGREYVVPDDILEIAPDVLRHRLVLGYAARAAGVDANAVVRKVLAGVAIP</sequence>
<dbReference type="PANTHER" id="PTHR42759">
    <property type="entry name" value="MOXR FAMILY PROTEIN"/>
    <property type="match status" value="1"/>
</dbReference>
<dbReference type="InterPro" id="IPR041628">
    <property type="entry name" value="ChlI/MoxR_AAA_lid"/>
</dbReference>
<dbReference type="InterPro" id="IPR050764">
    <property type="entry name" value="CbbQ/NirQ/NorQ/GpvN"/>
</dbReference>
<reference evidence="2 3" key="1">
    <citation type="submission" date="2017-01" db="EMBL/GenBank/DDBJ databases">
        <title>Novel large sulfur bacteria in the metagenomes of groundwater-fed chemosynthetic microbial mats in the Lake Huron basin.</title>
        <authorList>
            <person name="Sharrar A.M."/>
            <person name="Flood B.E."/>
            <person name="Bailey J.V."/>
            <person name="Jones D.S."/>
            <person name="Biddanda B."/>
            <person name="Ruberg S.A."/>
            <person name="Marcus D.N."/>
            <person name="Dick G.J."/>
        </authorList>
    </citation>
    <scope>NUCLEOTIDE SEQUENCE [LARGE SCALE GENOMIC DNA]</scope>
    <source>
        <strain evidence="2">A8</strain>
    </source>
</reference>
<dbReference type="PANTHER" id="PTHR42759:SF1">
    <property type="entry name" value="MAGNESIUM-CHELATASE SUBUNIT CHLD"/>
    <property type="match status" value="1"/>
</dbReference>
<name>A0A1Y1QMF5_9GAMM</name>
<dbReference type="Gene3D" id="1.10.8.80">
    <property type="entry name" value="Magnesium chelatase subunit I, C-Terminal domain"/>
    <property type="match status" value="1"/>
</dbReference>